<keyword evidence="1" id="KW-0472">Membrane</keyword>
<proteinExistence type="predicted"/>
<dbReference type="Pfam" id="PF04246">
    <property type="entry name" value="RseC_MucC"/>
    <property type="match status" value="1"/>
</dbReference>
<reference evidence="2 3" key="1">
    <citation type="journal article" date="2021" name="Syst. Appl. Microbiol.">
        <title>Pseudomonas lalucatii sp. nov. isolated from Vallgornera, a karstic cave in Mallorca, Western Mediterranean.</title>
        <authorList>
            <person name="Busquets A."/>
            <person name="Mulet M."/>
            <person name="Gomila M."/>
            <person name="Garcia-Valdes E."/>
        </authorList>
    </citation>
    <scope>NUCLEOTIDE SEQUENCE [LARGE SCALE GENOMIC DNA]</scope>
    <source>
        <strain evidence="2 3">R1b54</strain>
    </source>
</reference>
<keyword evidence="1" id="KW-1133">Transmembrane helix</keyword>
<dbReference type="Proteomes" id="UP001196601">
    <property type="component" value="Unassembled WGS sequence"/>
</dbReference>
<dbReference type="PIRSF" id="PIRSF004923">
    <property type="entry name" value="RseC"/>
    <property type="match status" value="1"/>
</dbReference>
<accession>A0ABS5PYF5</accession>
<evidence type="ECO:0000313" key="3">
    <source>
        <dbReference type="Proteomes" id="UP001196601"/>
    </source>
</evidence>
<evidence type="ECO:0000313" key="2">
    <source>
        <dbReference type="EMBL" id="MBS7661530.1"/>
    </source>
</evidence>
<dbReference type="PANTHER" id="PTHR35867:SF1">
    <property type="entry name" value="PROTEIN RSEC"/>
    <property type="match status" value="1"/>
</dbReference>
<feature type="transmembrane region" description="Helical" evidence="1">
    <location>
        <begin position="103"/>
        <end position="122"/>
    </location>
</feature>
<protein>
    <submittedName>
        <fullName evidence="2">SoxR reducing system RseC family protein</fullName>
    </submittedName>
</protein>
<dbReference type="PANTHER" id="PTHR35867">
    <property type="entry name" value="PROTEIN RSEC"/>
    <property type="match status" value="1"/>
</dbReference>
<feature type="transmembrane region" description="Helical" evidence="1">
    <location>
        <begin position="80"/>
        <end position="97"/>
    </location>
</feature>
<keyword evidence="1" id="KW-0812">Transmembrane</keyword>
<comment type="caution">
    <text evidence="2">The sequence shown here is derived from an EMBL/GenBank/DDBJ whole genome shotgun (WGS) entry which is preliminary data.</text>
</comment>
<sequence length="151" mass="15443">MIEESGRVVAVEAGAVWVETLRKSTCSSCSMSAGCGQGVLDRLGVGGRRGHVRALSDLSLSVGDAVVIGVREDLLVRGSLLVYLVPLMGLFAAALAAERLALSEPVVVLCALAGLALAALGVRWRSARTAGDPALQPVVLRALIAGDVPVS</sequence>
<dbReference type="InterPro" id="IPR007359">
    <property type="entry name" value="SigmaE_reg_RseC_MucC"/>
</dbReference>
<dbReference type="PROSITE" id="PS51257">
    <property type="entry name" value="PROKAR_LIPOPROTEIN"/>
    <property type="match status" value="1"/>
</dbReference>
<gene>
    <name evidence="2" type="ORF">I0D00_06135</name>
</gene>
<name>A0ABS5PYF5_9PSED</name>
<dbReference type="EMBL" id="JADPMV010000001">
    <property type="protein sequence ID" value="MBS7661530.1"/>
    <property type="molecule type" value="Genomic_DNA"/>
</dbReference>
<dbReference type="RefSeq" id="WP_213638865.1">
    <property type="nucleotide sequence ID" value="NZ_JADPMV010000001.1"/>
</dbReference>
<keyword evidence="3" id="KW-1185">Reference proteome</keyword>
<dbReference type="InterPro" id="IPR026268">
    <property type="entry name" value="RseC"/>
</dbReference>
<organism evidence="2 3">
    <name type="scientific">Pseudomonas lalucatii</name>
    <dbReference type="NCBI Taxonomy" id="1424203"/>
    <lineage>
        <taxon>Bacteria</taxon>
        <taxon>Pseudomonadati</taxon>
        <taxon>Pseudomonadota</taxon>
        <taxon>Gammaproteobacteria</taxon>
        <taxon>Pseudomonadales</taxon>
        <taxon>Pseudomonadaceae</taxon>
        <taxon>Pseudomonas</taxon>
    </lineage>
</organism>
<evidence type="ECO:0000256" key="1">
    <source>
        <dbReference type="SAM" id="Phobius"/>
    </source>
</evidence>